<evidence type="ECO:0000256" key="4">
    <source>
        <dbReference type="ARBA" id="ARBA00022989"/>
    </source>
</evidence>
<dbReference type="OrthoDB" id="5638726at2"/>
<gene>
    <name evidence="7" type="ORF">VITFI_CDS1190</name>
</gene>
<evidence type="ECO:0000313" key="7">
    <source>
        <dbReference type="EMBL" id="ASM76968.1"/>
    </source>
</evidence>
<evidence type="ECO:0000256" key="6">
    <source>
        <dbReference type="SAM" id="Phobius"/>
    </source>
</evidence>
<feature type="transmembrane region" description="Helical" evidence="6">
    <location>
        <begin position="20"/>
        <end position="41"/>
    </location>
</feature>
<dbReference type="AlphaFoldDB" id="A0A221KD67"/>
<comment type="subcellular location">
    <subcellularLocation>
        <location evidence="1">Cell membrane</location>
        <topology evidence="1">Multi-pass membrane protein</topology>
    </subcellularLocation>
</comment>
<sequence length="223" mass="23272">MNDLTFLLSPPGGPALGAAALNGWVLCLSLIVAIGAQNAFVLRQGLKREHVGLLVTLCSLSDAVLIALGVGGLSHLIGDRPWIAQVLAAAGCVFLLHYGVQALQRAARPQALVASASREPMSRPAAVLQLAGFTLLNPHVYLDTVLLVGSVGAQQPGPSAQAAFVAGASLASVMWFVLLGYGARWLAPWFAHARAWQVLDALIGLMMLGMVALLVPMAWGRAL</sequence>
<dbReference type="GO" id="GO:0005886">
    <property type="term" value="C:plasma membrane"/>
    <property type="evidence" value="ECO:0007669"/>
    <property type="project" value="UniProtKB-SubCell"/>
</dbReference>
<name>A0A221KD67_VITFI</name>
<organism evidence="7 8">
    <name type="scientific">Vitreoscilla filiformis</name>
    <dbReference type="NCBI Taxonomy" id="63"/>
    <lineage>
        <taxon>Bacteria</taxon>
        <taxon>Pseudomonadati</taxon>
        <taxon>Pseudomonadota</taxon>
        <taxon>Betaproteobacteria</taxon>
        <taxon>Neisseriales</taxon>
        <taxon>Neisseriaceae</taxon>
        <taxon>Vitreoscilla</taxon>
    </lineage>
</organism>
<dbReference type="Proteomes" id="UP000199729">
    <property type="component" value="Chromosome"/>
</dbReference>
<accession>A0A221KD67</accession>
<dbReference type="RefSeq" id="WP_089416186.1">
    <property type="nucleotide sequence ID" value="NZ_CP022423.1"/>
</dbReference>
<feature type="transmembrane region" description="Helical" evidence="6">
    <location>
        <begin position="162"/>
        <end position="186"/>
    </location>
</feature>
<dbReference type="Pfam" id="PF01810">
    <property type="entry name" value="LysE"/>
    <property type="match status" value="1"/>
</dbReference>
<proteinExistence type="predicted"/>
<dbReference type="PANTHER" id="PTHR30086:SF20">
    <property type="entry name" value="ARGININE EXPORTER PROTEIN ARGO-RELATED"/>
    <property type="match status" value="1"/>
</dbReference>
<protein>
    <submittedName>
        <fullName evidence="7">Amino acid transporter</fullName>
    </submittedName>
</protein>
<keyword evidence="5 6" id="KW-0472">Membrane</keyword>
<evidence type="ECO:0000256" key="1">
    <source>
        <dbReference type="ARBA" id="ARBA00004651"/>
    </source>
</evidence>
<feature type="transmembrane region" description="Helical" evidence="6">
    <location>
        <begin position="82"/>
        <end position="103"/>
    </location>
</feature>
<dbReference type="KEGG" id="vff:VITFI_CDS1190"/>
<feature type="transmembrane region" description="Helical" evidence="6">
    <location>
        <begin position="53"/>
        <end position="76"/>
    </location>
</feature>
<feature type="transmembrane region" description="Helical" evidence="6">
    <location>
        <begin position="198"/>
        <end position="219"/>
    </location>
</feature>
<reference evidence="7 8" key="1">
    <citation type="submission" date="2017-07" db="EMBL/GenBank/DDBJ databases">
        <title>Complete Genome Sequence of the cosmetic ferment Vitreoscilla filiformis (ATCC15551).</title>
        <authorList>
            <person name="Contreras S."/>
            <person name="Sagory-Zalkind P."/>
            <person name="Blanquart H."/>
            <person name="Iltis A."/>
            <person name="Morand S.C."/>
        </authorList>
    </citation>
    <scope>NUCLEOTIDE SEQUENCE [LARGE SCALE GENOMIC DNA]</scope>
    <source>
        <strain evidence="7 8">ATCC 15551</strain>
    </source>
</reference>
<dbReference type="PANTHER" id="PTHR30086">
    <property type="entry name" value="ARGININE EXPORTER PROTEIN ARGO"/>
    <property type="match status" value="1"/>
</dbReference>
<keyword evidence="3 6" id="KW-0812">Transmembrane</keyword>
<keyword evidence="4 6" id="KW-1133">Transmembrane helix</keyword>
<evidence type="ECO:0000256" key="2">
    <source>
        <dbReference type="ARBA" id="ARBA00022475"/>
    </source>
</evidence>
<evidence type="ECO:0000256" key="5">
    <source>
        <dbReference type="ARBA" id="ARBA00023136"/>
    </source>
</evidence>
<dbReference type="EMBL" id="CP022423">
    <property type="protein sequence ID" value="ASM76968.1"/>
    <property type="molecule type" value="Genomic_DNA"/>
</dbReference>
<dbReference type="GO" id="GO:0015171">
    <property type="term" value="F:amino acid transmembrane transporter activity"/>
    <property type="evidence" value="ECO:0007669"/>
    <property type="project" value="TreeGrafter"/>
</dbReference>
<feature type="transmembrane region" description="Helical" evidence="6">
    <location>
        <begin position="124"/>
        <end position="142"/>
    </location>
</feature>
<dbReference type="InterPro" id="IPR001123">
    <property type="entry name" value="LeuE-type"/>
</dbReference>
<keyword evidence="8" id="KW-1185">Reference proteome</keyword>
<keyword evidence="2" id="KW-1003">Cell membrane</keyword>
<evidence type="ECO:0000313" key="8">
    <source>
        <dbReference type="Proteomes" id="UP000199729"/>
    </source>
</evidence>
<evidence type="ECO:0000256" key="3">
    <source>
        <dbReference type="ARBA" id="ARBA00022692"/>
    </source>
</evidence>